<accession>A0ABD3QF91</accession>
<sequence>MMGFAAGIEMADMAWEVKCREEDMKQRTLENTRHAIDDARRAVDEKAAQLKVLANQSALIAGFSMVAFVEINIASDVNGVVLTLFGAAVSSVIALMLVSTLNATYMLVAILRYDCVAREVPFDEFWIKRCEPDWKMALRAFSFGIPLFMVVVALVAWIVFWTHECRYYAASIVSGISFTLAVFWFSSTERKWKDFLMMTQAKITIQYDDTNANSVIPINVVDGPVQEQTYGGENAEGSSIGSRTSLELSSLAVGELSKSEEKLKTKPFVIK</sequence>
<feature type="transmembrane region" description="Helical" evidence="7">
    <location>
        <begin position="137"/>
        <end position="161"/>
    </location>
</feature>
<evidence type="ECO:0000256" key="1">
    <source>
        <dbReference type="ARBA" id="ARBA00004141"/>
    </source>
</evidence>
<dbReference type="InterPro" id="IPR012446">
    <property type="entry name" value="CRAC_channel"/>
</dbReference>
<feature type="transmembrane region" description="Helical" evidence="7">
    <location>
        <begin position="167"/>
        <end position="185"/>
    </location>
</feature>
<evidence type="ECO:0008006" key="10">
    <source>
        <dbReference type="Google" id="ProtNLM"/>
    </source>
</evidence>
<dbReference type="AlphaFoldDB" id="A0ABD3QF91"/>
<keyword evidence="3 7" id="KW-0812">Transmembrane</keyword>
<evidence type="ECO:0000256" key="3">
    <source>
        <dbReference type="ARBA" id="ARBA00022692"/>
    </source>
</evidence>
<evidence type="ECO:0000313" key="8">
    <source>
        <dbReference type="EMBL" id="KAL3799100.1"/>
    </source>
</evidence>
<dbReference type="Gene3D" id="1.20.140.140">
    <property type="entry name" value="Calcium release-activated calcium channel protein Orai"/>
    <property type="match status" value="1"/>
</dbReference>
<evidence type="ECO:0000256" key="4">
    <source>
        <dbReference type="ARBA" id="ARBA00022989"/>
    </source>
</evidence>
<reference evidence="8 9" key="1">
    <citation type="submission" date="2024-10" db="EMBL/GenBank/DDBJ databases">
        <title>Updated reference genomes for cyclostephanoid diatoms.</title>
        <authorList>
            <person name="Roberts W.R."/>
            <person name="Alverson A.J."/>
        </authorList>
    </citation>
    <scope>NUCLEOTIDE SEQUENCE [LARGE SCALE GENOMIC DNA]</scope>
    <source>
        <strain evidence="8 9">AJA010-31</strain>
    </source>
</reference>
<gene>
    <name evidence="8" type="ORF">ACHAWO_005372</name>
</gene>
<evidence type="ECO:0000256" key="6">
    <source>
        <dbReference type="SAM" id="Coils"/>
    </source>
</evidence>
<dbReference type="GO" id="GO:0016020">
    <property type="term" value="C:membrane"/>
    <property type="evidence" value="ECO:0007669"/>
    <property type="project" value="UniProtKB-SubCell"/>
</dbReference>
<feature type="transmembrane region" description="Helical" evidence="7">
    <location>
        <begin position="50"/>
        <end position="69"/>
    </location>
</feature>
<comment type="caution">
    <text evidence="8">The sequence shown here is derived from an EMBL/GenBank/DDBJ whole genome shotgun (WGS) entry which is preliminary data.</text>
</comment>
<keyword evidence="6" id="KW-0175">Coiled coil</keyword>
<dbReference type="InterPro" id="IPR038350">
    <property type="entry name" value="Orai_sf"/>
</dbReference>
<dbReference type="EMBL" id="JALLPJ020000194">
    <property type="protein sequence ID" value="KAL3799100.1"/>
    <property type="molecule type" value="Genomic_DNA"/>
</dbReference>
<proteinExistence type="inferred from homology"/>
<evidence type="ECO:0000256" key="2">
    <source>
        <dbReference type="ARBA" id="ARBA00008062"/>
    </source>
</evidence>
<feature type="coiled-coil region" evidence="6">
    <location>
        <begin position="29"/>
        <end position="56"/>
    </location>
</feature>
<keyword evidence="4 7" id="KW-1133">Transmembrane helix</keyword>
<name>A0ABD3QF91_9STRA</name>
<feature type="transmembrane region" description="Helical" evidence="7">
    <location>
        <begin position="81"/>
        <end position="108"/>
    </location>
</feature>
<comment type="similarity">
    <text evidence="2">Belongs to the Orai family.</text>
</comment>
<evidence type="ECO:0000256" key="7">
    <source>
        <dbReference type="SAM" id="Phobius"/>
    </source>
</evidence>
<dbReference type="PANTHER" id="PTHR31501:SF7">
    <property type="entry name" value="CALCIUM RELEASE-ACTIVATED CALCIUM CHANNEL PROTEIN 1"/>
    <property type="match status" value="1"/>
</dbReference>
<organism evidence="8 9">
    <name type="scientific">Cyclotella atomus</name>
    <dbReference type="NCBI Taxonomy" id="382360"/>
    <lineage>
        <taxon>Eukaryota</taxon>
        <taxon>Sar</taxon>
        <taxon>Stramenopiles</taxon>
        <taxon>Ochrophyta</taxon>
        <taxon>Bacillariophyta</taxon>
        <taxon>Coscinodiscophyceae</taxon>
        <taxon>Thalassiosirophycidae</taxon>
        <taxon>Stephanodiscales</taxon>
        <taxon>Stephanodiscaceae</taxon>
        <taxon>Cyclotella</taxon>
    </lineage>
</organism>
<keyword evidence="9" id="KW-1185">Reference proteome</keyword>
<keyword evidence="5 7" id="KW-0472">Membrane</keyword>
<comment type="subcellular location">
    <subcellularLocation>
        <location evidence="1">Membrane</location>
        <topology evidence="1">Multi-pass membrane protein</topology>
    </subcellularLocation>
</comment>
<evidence type="ECO:0000313" key="9">
    <source>
        <dbReference type="Proteomes" id="UP001530400"/>
    </source>
</evidence>
<dbReference type="Proteomes" id="UP001530400">
    <property type="component" value="Unassembled WGS sequence"/>
</dbReference>
<dbReference type="PANTHER" id="PTHR31501">
    <property type="entry name" value="CALCIUM RELEASE-ACTIVATED CALCIUM CHANNEL PROTEIN 1"/>
    <property type="match status" value="1"/>
</dbReference>
<protein>
    <recommendedName>
        <fullName evidence="10">H(+)-exporting diphosphatase</fullName>
    </recommendedName>
</protein>
<dbReference type="Pfam" id="PF07856">
    <property type="entry name" value="Orai-1"/>
    <property type="match status" value="1"/>
</dbReference>
<evidence type="ECO:0000256" key="5">
    <source>
        <dbReference type="ARBA" id="ARBA00023136"/>
    </source>
</evidence>